<evidence type="ECO:0000313" key="5">
    <source>
        <dbReference type="Proteomes" id="UP000189796"/>
    </source>
</evidence>
<feature type="domain" description="DUF2786" evidence="2">
    <location>
        <begin position="395"/>
        <end position="429"/>
    </location>
</feature>
<dbReference type="Proteomes" id="UP000189796">
    <property type="component" value="Chromosome I"/>
</dbReference>
<protein>
    <submittedName>
        <fullName evidence="4">Uncharacterized protein</fullName>
    </submittedName>
</protein>
<proteinExistence type="predicted"/>
<dbReference type="EMBL" id="LT670817">
    <property type="protein sequence ID" value="SHI04282.1"/>
    <property type="molecule type" value="Genomic_DNA"/>
</dbReference>
<gene>
    <name evidence="4" type="ORF">SAMN05443248_7692</name>
</gene>
<feature type="compositionally biased region" description="Basic and acidic residues" evidence="1">
    <location>
        <begin position="361"/>
        <end position="381"/>
    </location>
</feature>
<sequence>MSEVSNLPTGADARLQRLFDSAFRGHRIHALPPKGGTRTWDPPPDATQWIAAARRWIDGQKGCKFYFSPASIKLGSDTTTKADMLSSEWVWADLDPRDGKPLESERAEMLFILTIGLPIDVPEPTFIVDSGRGCWAFWRLEAPHVFDGRDGDATRSFEAVLRGLANTFGEFGDRSVKNINRIARLPSSINPKTNVVATVIAYNNVRYTLRDFPVIAIERRPLADVADEAVPLDLFKRMLAATPYTGGPEGLDDRNGDEGWLQFAMAAHEAARGDCADYLYAFIEWCQNDPNGKDSWSTESIQARWESFDCDEGSGITRASWDRLLLYFGQDDLVSDASQDTTAVDDFAGSDEADFMLPPPKSEEEAKARAKAQKDATERERIRAARKRTAIVREVRAMLDKTVANGCTEEEAASAMAKATDLIEEYKLTAEDLTADLPPQEDDEGKGGDVGGDFTDIPTGSSPKDFYCHLPTNTFIYRPTHDMWPPSTINGRFGRGAANKLQRNRGVEQATWAPGSPPLIRDKLIANGAWVSERGTSCFNLYRPPLPNKNGDKDKVGPWLDHLKKVFPDDWEHIRNWFAYRVQRPEVKINHCIVMGGGPGTGKDTLIAGVREAIGAWNFQECNPPQLFEAFDASFLQSVILRINEARDMGESKIDRYQFYERTKTLMASPPETLTVQEKYLKRYSIMNLVCIIITTNNKTNGLYLKGDDRRHFVAWSPLTEADFEAGYFTKLWDWYNKEDGFAHVAAYLRGVDVTAFDPKASPPKTSAFWEIVGANQAPEDGELSSLLTMIGRPFEQLDAVTVEQVAAMAAQNLTEFGEFYSMITDKKSRRTMPGRFERAGYVSVRNPGDRKDGLWAVNRKRQVIYARKELSINAQYTAAEALIREAGRAAKVMAIRRAVRSADEIDDLADLM</sequence>
<dbReference type="SUPFAM" id="SSF52540">
    <property type="entry name" value="P-loop containing nucleoside triphosphate hydrolases"/>
    <property type="match status" value="1"/>
</dbReference>
<accession>A0A1M5XX28</accession>
<evidence type="ECO:0000259" key="2">
    <source>
        <dbReference type="Pfam" id="PF10979"/>
    </source>
</evidence>
<feature type="domain" description="NrS-1 polymerase-like helicase" evidence="3">
    <location>
        <begin position="597"/>
        <end position="711"/>
    </location>
</feature>
<dbReference type="Pfam" id="PF19263">
    <property type="entry name" value="DUF5906"/>
    <property type="match status" value="1"/>
</dbReference>
<dbReference type="OrthoDB" id="8215052at2"/>
<feature type="region of interest" description="Disordered" evidence="1">
    <location>
        <begin position="359"/>
        <end position="381"/>
    </location>
</feature>
<dbReference type="RefSeq" id="WP_079605848.1">
    <property type="nucleotide sequence ID" value="NZ_LT670817.1"/>
</dbReference>
<dbReference type="InterPro" id="IPR024498">
    <property type="entry name" value="DUF2786"/>
</dbReference>
<dbReference type="InterPro" id="IPR045455">
    <property type="entry name" value="NrS-1_pol-like_helicase"/>
</dbReference>
<evidence type="ECO:0000256" key="1">
    <source>
        <dbReference type="SAM" id="MobiDB-lite"/>
    </source>
</evidence>
<evidence type="ECO:0000313" key="4">
    <source>
        <dbReference type="EMBL" id="SHI04282.1"/>
    </source>
</evidence>
<evidence type="ECO:0000259" key="3">
    <source>
        <dbReference type="Pfam" id="PF19263"/>
    </source>
</evidence>
<organism evidence="4 5">
    <name type="scientific">Bradyrhizobium erythrophlei</name>
    <dbReference type="NCBI Taxonomy" id="1437360"/>
    <lineage>
        <taxon>Bacteria</taxon>
        <taxon>Pseudomonadati</taxon>
        <taxon>Pseudomonadota</taxon>
        <taxon>Alphaproteobacteria</taxon>
        <taxon>Hyphomicrobiales</taxon>
        <taxon>Nitrobacteraceae</taxon>
        <taxon>Bradyrhizobium</taxon>
    </lineage>
</organism>
<dbReference type="Pfam" id="PF10979">
    <property type="entry name" value="DUF2786"/>
    <property type="match status" value="1"/>
</dbReference>
<name>A0A1M5XX28_9BRAD</name>
<dbReference type="AlphaFoldDB" id="A0A1M5XX28"/>
<dbReference type="InterPro" id="IPR027417">
    <property type="entry name" value="P-loop_NTPase"/>
</dbReference>
<reference evidence="4 5" key="1">
    <citation type="submission" date="2016-11" db="EMBL/GenBank/DDBJ databases">
        <authorList>
            <person name="Jaros S."/>
            <person name="Januszkiewicz K."/>
            <person name="Wedrychowicz H."/>
        </authorList>
    </citation>
    <scope>NUCLEOTIDE SEQUENCE [LARGE SCALE GENOMIC DNA]</scope>
    <source>
        <strain evidence="4 5">GAS138</strain>
    </source>
</reference>